<gene>
    <name evidence="2" type="ORF">UA45_00360</name>
</gene>
<dbReference type="InterPro" id="IPR019648">
    <property type="entry name" value="YebY"/>
</dbReference>
<dbReference type="EMBL" id="JZSH01000001">
    <property type="protein sequence ID" value="KJF79308.1"/>
    <property type="molecule type" value="Genomic_DNA"/>
</dbReference>
<dbReference type="Pfam" id="PF10709">
    <property type="entry name" value="DUF2511"/>
    <property type="match status" value="1"/>
</dbReference>
<evidence type="ECO:0008006" key="4">
    <source>
        <dbReference type="Google" id="ProtNLM"/>
    </source>
</evidence>
<evidence type="ECO:0000313" key="2">
    <source>
        <dbReference type="EMBL" id="KJF79308.1"/>
    </source>
</evidence>
<organism evidence="2 3">
    <name type="scientific">Morganella morganii</name>
    <name type="common">Proteus morganii</name>
    <dbReference type="NCBI Taxonomy" id="582"/>
    <lineage>
        <taxon>Bacteria</taxon>
        <taxon>Pseudomonadati</taxon>
        <taxon>Pseudomonadota</taxon>
        <taxon>Gammaproteobacteria</taxon>
        <taxon>Enterobacterales</taxon>
        <taxon>Morganellaceae</taxon>
        <taxon>Morganella</taxon>
    </lineage>
</organism>
<dbReference type="Proteomes" id="UP000032582">
    <property type="component" value="Unassembled WGS sequence"/>
</dbReference>
<evidence type="ECO:0000313" key="3">
    <source>
        <dbReference type="Proteomes" id="UP000032582"/>
    </source>
</evidence>
<feature type="chain" id="PRO_5002332443" description="DUF2511 domain-containing protein" evidence="1">
    <location>
        <begin position="20"/>
        <end position="113"/>
    </location>
</feature>
<accession>A0A0D8LEY1</accession>
<protein>
    <recommendedName>
        <fullName evidence="4">DUF2511 domain-containing protein</fullName>
    </recommendedName>
</protein>
<feature type="signal peptide" evidence="1">
    <location>
        <begin position="1"/>
        <end position="19"/>
    </location>
</feature>
<keyword evidence="1" id="KW-0732">Signal</keyword>
<dbReference type="RefSeq" id="WP_045137528.1">
    <property type="nucleotide sequence ID" value="NZ_CAXOML010000015.1"/>
</dbReference>
<proteinExistence type="predicted"/>
<dbReference type="AlphaFoldDB" id="A0A0D8LEY1"/>
<name>A0A0D8LEY1_MORMO</name>
<dbReference type="PATRIC" id="fig|582.24.peg.102"/>
<sequence length="113" mass="12064">MNKILLSGVLLLVSSVSLASPLKAVSKDDYGDKWAFTSDEVQLQCIDGGAFVMDYDTNNVYAISGLANQLAKKGKYPADDINGSSFWKENPDMPGAKISLAPFITDALALCGK</sequence>
<reference evidence="2 3" key="1">
    <citation type="submission" date="2015-02" db="EMBL/GenBank/DDBJ databases">
        <title>Whole genome shotgun sequencing of cultured foodborne pathogen.</title>
        <authorList>
            <person name="Timme R."/>
            <person name="Allard M.W."/>
            <person name="Strain E."/>
            <person name="Evans P.S."/>
            <person name="Brown E."/>
        </authorList>
    </citation>
    <scope>NUCLEOTIDE SEQUENCE [LARGE SCALE GENOMIC DNA]</scope>
    <source>
        <strain evidence="2 3">GCSL-TSO-24</strain>
    </source>
</reference>
<comment type="caution">
    <text evidence="2">The sequence shown here is derived from an EMBL/GenBank/DDBJ whole genome shotgun (WGS) entry which is preliminary data.</text>
</comment>
<evidence type="ECO:0000256" key="1">
    <source>
        <dbReference type="SAM" id="SignalP"/>
    </source>
</evidence>